<feature type="compositionally biased region" description="Basic and acidic residues" evidence="1">
    <location>
        <begin position="45"/>
        <end position="78"/>
    </location>
</feature>
<proteinExistence type="predicted"/>
<evidence type="ECO:0000313" key="3">
    <source>
        <dbReference type="Proteomes" id="UP000828390"/>
    </source>
</evidence>
<reference evidence="2" key="2">
    <citation type="submission" date="2020-11" db="EMBL/GenBank/DDBJ databases">
        <authorList>
            <person name="McCartney M.A."/>
            <person name="Auch B."/>
            <person name="Kono T."/>
            <person name="Mallez S."/>
            <person name="Becker A."/>
            <person name="Gohl D.M."/>
            <person name="Silverstein K.A.T."/>
            <person name="Koren S."/>
            <person name="Bechman K.B."/>
            <person name="Herman A."/>
            <person name="Abrahante J.E."/>
            <person name="Garbe J."/>
        </authorList>
    </citation>
    <scope>NUCLEOTIDE SEQUENCE</scope>
    <source>
        <strain evidence="2">Duluth1</strain>
        <tissue evidence="2">Whole animal</tissue>
    </source>
</reference>
<reference evidence="2" key="1">
    <citation type="journal article" date="2019" name="bioRxiv">
        <title>The Genome of the Zebra Mussel, Dreissena polymorpha: A Resource for Invasive Species Research.</title>
        <authorList>
            <person name="McCartney M.A."/>
            <person name="Auch B."/>
            <person name="Kono T."/>
            <person name="Mallez S."/>
            <person name="Zhang Y."/>
            <person name="Obille A."/>
            <person name="Becker A."/>
            <person name="Abrahante J.E."/>
            <person name="Garbe J."/>
            <person name="Badalamenti J.P."/>
            <person name="Herman A."/>
            <person name="Mangelson H."/>
            <person name="Liachko I."/>
            <person name="Sullivan S."/>
            <person name="Sone E.D."/>
            <person name="Koren S."/>
            <person name="Silverstein K.A.T."/>
            <person name="Beckman K.B."/>
            <person name="Gohl D.M."/>
        </authorList>
    </citation>
    <scope>NUCLEOTIDE SEQUENCE</scope>
    <source>
        <strain evidence="2">Duluth1</strain>
        <tissue evidence="2">Whole animal</tissue>
    </source>
</reference>
<name>A0A9D4KJK4_DREPO</name>
<keyword evidence="3" id="KW-1185">Reference proteome</keyword>
<feature type="compositionally biased region" description="Low complexity" evidence="1">
    <location>
        <begin position="35"/>
        <end position="44"/>
    </location>
</feature>
<organism evidence="2 3">
    <name type="scientific">Dreissena polymorpha</name>
    <name type="common">Zebra mussel</name>
    <name type="synonym">Mytilus polymorpha</name>
    <dbReference type="NCBI Taxonomy" id="45954"/>
    <lineage>
        <taxon>Eukaryota</taxon>
        <taxon>Metazoa</taxon>
        <taxon>Spiralia</taxon>
        <taxon>Lophotrochozoa</taxon>
        <taxon>Mollusca</taxon>
        <taxon>Bivalvia</taxon>
        <taxon>Autobranchia</taxon>
        <taxon>Heteroconchia</taxon>
        <taxon>Euheterodonta</taxon>
        <taxon>Imparidentia</taxon>
        <taxon>Neoheterodontei</taxon>
        <taxon>Myida</taxon>
        <taxon>Dreissenoidea</taxon>
        <taxon>Dreissenidae</taxon>
        <taxon>Dreissena</taxon>
    </lineage>
</organism>
<dbReference type="AlphaFoldDB" id="A0A9D4KJK4"/>
<dbReference type="Proteomes" id="UP000828390">
    <property type="component" value="Unassembled WGS sequence"/>
</dbReference>
<accession>A0A9D4KJK4</accession>
<protein>
    <submittedName>
        <fullName evidence="2">Uncharacterized protein</fullName>
    </submittedName>
</protein>
<comment type="caution">
    <text evidence="2">The sequence shown here is derived from an EMBL/GenBank/DDBJ whole genome shotgun (WGS) entry which is preliminary data.</text>
</comment>
<dbReference type="EMBL" id="JAIWYP010000004">
    <property type="protein sequence ID" value="KAH3840477.1"/>
    <property type="molecule type" value="Genomic_DNA"/>
</dbReference>
<evidence type="ECO:0000256" key="1">
    <source>
        <dbReference type="SAM" id="MobiDB-lite"/>
    </source>
</evidence>
<gene>
    <name evidence="2" type="ORF">DPMN_113926</name>
</gene>
<sequence length="112" mass="12355">MVERPGKAGLRNNISSQRSASDDSEVDEITKTLKSSVSSGSRSYLSRDKTEPSPDDPFKRLQAGMKDDDSKEYDEKQTFTRHTPKSGVSSGSLKYPPKDKTEPSPDDPFTAL</sequence>
<feature type="region of interest" description="Disordered" evidence="1">
    <location>
        <begin position="1"/>
        <end position="112"/>
    </location>
</feature>
<evidence type="ECO:0000313" key="2">
    <source>
        <dbReference type="EMBL" id="KAH3840477.1"/>
    </source>
</evidence>